<dbReference type="GO" id="GO:0006351">
    <property type="term" value="P:DNA-templated transcription"/>
    <property type="evidence" value="ECO:0007669"/>
    <property type="project" value="InterPro"/>
</dbReference>
<comment type="caution">
    <text evidence="6">The sequence shown here is derived from an EMBL/GenBank/DDBJ whole genome shotgun (WGS) entry which is preliminary data.</text>
</comment>
<reference evidence="6 7" key="2">
    <citation type="submission" date="2016-08" db="EMBL/GenBank/DDBJ databases">
        <title>Pervasive Adenine N6-methylation of Active Genes in Fungi.</title>
        <authorList>
            <consortium name="DOE Joint Genome Institute"/>
            <person name="Mondo S.J."/>
            <person name="Dannebaum R.O."/>
            <person name="Kuo R.C."/>
            <person name="Labutti K."/>
            <person name="Haridas S."/>
            <person name="Kuo A."/>
            <person name="Salamov A."/>
            <person name="Ahrendt S.R."/>
            <person name="Lipzen A."/>
            <person name="Sullivan W."/>
            <person name="Andreopoulos W.B."/>
            <person name="Clum A."/>
            <person name="Lindquist E."/>
            <person name="Daum C."/>
            <person name="Ramamoorthy G.K."/>
            <person name="Gryganskyi A."/>
            <person name="Culley D."/>
            <person name="Magnuson J.K."/>
            <person name="James T.Y."/>
            <person name="O'Malley M.A."/>
            <person name="Stajich J.E."/>
            <person name="Spatafora J.W."/>
            <person name="Visel A."/>
            <person name="Grigoriev I.V."/>
        </authorList>
    </citation>
    <scope>NUCLEOTIDE SEQUENCE [LARGE SCALE GENOMIC DNA]</scope>
    <source>
        <strain evidence="7">finn</strain>
    </source>
</reference>
<reference evidence="6 7" key="1">
    <citation type="submission" date="2016-08" db="EMBL/GenBank/DDBJ databases">
        <title>Genomes of anaerobic fungi encode conserved fungal cellulosomes for biomass hydrolysis.</title>
        <authorList>
            <consortium name="DOE Joint Genome Institute"/>
            <person name="Haitjema C.H."/>
            <person name="Gilmore S.P."/>
            <person name="Henske J.K."/>
            <person name="Solomon K.V."/>
            <person name="De Groot R."/>
            <person name="Kuo A."/>
            <person name="Mondo S.J."/>
            <person name="Salamov A.A."/>
            <person name="Labutti K."/>
            <person name="Zhao Z."/>
            <person name="Chiniquy J."/>
            <person name="Barry K."/>
            <person name="Brewer H.M."/>
            <person name="Purvine S.O."/>
            <person name="Wright A.T."/>
            <person name="Boxma B."/>
            <person name="Van Alen T."/>
            <person name="Hackstein J.H."/>
            <person name="Baker S.E."/>
            <person name="Grigoriev I.V."/>
            <person name="O'Malley M.A."/>
        </authorList>
    </citation>
    <scope>NUCLEOTIDE SEQUENCE [LARGE SCALE GENOMIC DNA]</scope>
    <source>
        <strain evidence="7">finn</strain>
    </source>
</reference>
<dbReference type="GO" id="GO:0003677">
    <property type="term" value="F:DNA binding"/>
    <property type="evidence" value="ECO:0007669"/>
    <property type="project" value="InterPro"/>
</dbReference>
<dbReference type="Pfam" id="PF06870">
    <property type="entry name" value="RNA_pol_I_A49"/>
    <property type="match status" value="1"/>
</dbReference>
<dbReference type="GO" id="GO:0005730">
    <property type="term" value="C:nucleolus"/>
    <property type="evidence" value="ECO:0007669"/>
    <property type="project" value="UniProtKB-SubCell"/>
</dbReference>
<evidence type="ECO:0000256" key="5">
    <source>
        <dbReference type="ARBA" id="ARBA00023242"/>
    </source>
</evidence>
<protein>
    <submittedName>
        <fullName evidence="6">RNA polymerase I associated factor, A49-like protein</fullName>
    </submittedName>
</protein>
<evidence type="ECO:0000256" key="2">
    <source>
        <dbReference type="ARBA" id="ARBA00009430"/>
    </source>
</evidence>
<dbReference type="InterPro" id="IPR009668">
    <property type="entry name" value="RNA_pol-assoc_fac_A49-like"/>
</dbReference>
<dbReference type="OrthoDB" id="532500at2759"/>
<evidence type="ECO:0000256" key="1">
    <source>
        <dbReference type="ARBA" id="ARBA00004604"/>
    </source>
</evidence>
<keyword evidence="5" id="KW-0539">Nucleus</keyword>
<dbReference type="PANTHER" id="PTHR14440">
    <property type="entry name" value="DNA-DIRECTED RNA POLYMERASE I SUBUNIT RPA49"/>
    <property type="match status" value="1"/>
</dbReference>
<evidence type="ECO:0000313" key="6">
    <source>
        <dbReference type="EMBL" id="ORX44216.1"/>
    </source>
</evidence>
<evidence type="ECO:0000313" key="7">
    <source>
        <dbReference type="Proteomes" id="UP000193719"/>
    </source>
</evidence>
<dbReference type="EMBL" id="MCFH01000047">
    <property type="protein sequence ID" value="ORX44216.1"/>
    <property type="molecule type" value="Genomic_DNA"/>
</dbReference>
<comment type="similarity">
    <text evidence="2">Belongs to the eukaryotic RPA49/POLR1E RNA polymerase subunit family.</text>
</comment>
<dbReference type="GO" id="GO:0000428">
    <property type="term" value="C:DNA-directed RNA polymerase complex"/>
    <property type="evidence" value="ECO:0007669"/>
    <property type="project" value="UniProtKB-KW"/>
</dbReference>
<evidence type="ECO:0000256" key="3">
    <source>
        <dbReference type="ARBA" id="ARBA00022478"/>
    </source>
</evidence>
<name>A0A1Y1UZR2_9FUNG</name>
<evidence type="ECO:0000256" key="4">
    <source>
        <dbReference type="ARBA" id="ARBA00023163"/>
    </source>
</evidence>
<comment type="subcellular location">
    <subcellularLocation>
        <location evidence="1">Nucleus</location>
        <location evidence="1">Nucleolus</location>
    </subcellularLocation>
</comment>
<keyword evidence="3" id="KW-0240">DNA-directed RNA polymerase</keyword>
<sequence length="407" mass="46374">MSNKRKISLVLDKNQLNAPYVASFHGVKPTEETEFSVYASSDKVNKHRKILIGENSAIRFEGESLDSNNEICKYIVGVYNKDDNTVTLRSAPFYNVTRKVKSIESLKLPKFKLEKSLAARNELGQTFGTKKIKQKIRNIERNRVKVESLSDVVSHIHNTIEEKSSIIPSKDELEKAQEEDRLIPPYNSETLNIEEIYNIEDIVPSYELKTISIDELTKTKTQKDIETYLSPLRVKTDSVLYTLIDSCLKQEKKDLIQLRKLLYAAYLLRLRTCREHQLNKSSFMKKTFVGSSIAIVDGLLNRYCDNQGTTSNGRTTYKIPDKEQDRILSYAIILLLMVSNFKINVTLLSKDIKISVGKLTTICSSVGCSIETLTKAQKAELGLTDNAVHKYAILKAPLKLPRIKRRM</sequence>
<accession>A0A1Y1UZR2</accession>
<dbReference type="AlphaFoldDB" id="A0A1Y1UZR2"/>
<proteinExistence type="inferred from homology"/>
<keyword evidence="4" id="KW-0804">Transcription</keyword>
<dbReference type="Proteomes" id="UP000193719">
    <property type="component" value="Unassembled WGS sequence"/>
</dbReference>
<dbReference type="STRING" id="1754191.A0A1Y1UZR2"/>
<gene>
    <name evidence="6" type="ORF">BCR36DRAFT_360237</name>
</gene>
<keyword evidence="7" id="KW-1185">Reference proteome</keyword>
<organism evidence="6 7">
    <name type="scientific">Piromyces finnis</name>
    <dbReference type="NCBI Taxonomy" id="1754191"/>
    <lineage>
        <taxon>Eukaryota</taxon>
        <taxon>Fungi</taxon>
        <taxon>Fungi incertae sedis</taxon>
        <taxon>Chytridiomycota</taxon>
        <taxon>Chytridiomycota incertae sedis</taxon>
        <taxon>Neocallimastigomycetes</taxon>
        <taxon>Neocallimastigales</taxon>
        <taxon>Neocallimastigaceae</taxon>
        <taxon>Piromyces</taxon>
    </lineage>
</organism>